<sequence>MIGDTLSLYTVNMSLEMWCKPEDQRKLFMELKIWINFAFLSSQSVIDGFDYSVHNKHKHLVTNSGVITLIELKKKEASSSLHSRIPLKHSVWFLLLLRWIYE</sequence>
<dbReference type="AlphaFoldDB" id="A0A8S9YKE7"/>
<dbReference type="Proteomes" id="UP000822476">
    <property type="component" value="Unassembled WGS sequence"/>
</dbReference>
<evidence type="ECO:0000313" key="1">
    <source>
        <dbReference type="EMBL" id="KAF7255305.1"/>
    </source>
</evidence>
<protein>
    <submittedName>
        <fullName evidence="1">Uncharacterized protein</fullName>
    </submittedName>
</protein>
<proteinExistence type="predicted"/>
<accession>A0A8S9YKE7</accession>
<dbReference type="EMBL" id="JTDE01004096">
    <property type="protein sequence ID" value="KAF7255305.1"/>
    <property type="molecule type" value="Genomic_DNA"/>
</dbReference>
<reference evidence="1" key="1">
    <citation type="submission" date="2019-07" db="EMBL/GenBank/DDBJ databases">
        <title>Annotation for the trematode Paragonimus miyazaki's.</title>
        <authorList>
            <person name="Choi Y.-J."/>
        </authorList>
    </citation>
    <scope>NUCLEOTIDE SEQUENCE</scope>
    <source>
        <strain evidence="1">Japan</strain>
    </source>
</reference>
<keyword evidence="2" id="KW-1185">Reference proteome</keyword>
<comment type="caution">
    <text evidence="1">The sequence shown here is derived from an EMBL/GenBank/DDBJ whole genome shotgun (WGS) entry which is preliminary data.</text>
</comment>
<organism evidence="1 2">
    <name type="scientific">Paragonimus skrjabini miyazakii</name>
    <dbReference type="NCBI Taxonomy" id="59628"/>
    <lineage>
        <taxon>Eukaryota</taxon>
        <taxon>Metazoa</taxon>
        <taxon>Spiralia</taxon>
        <taxon>Lophotrochozoa</taxon>
        <taxon>Platyhelminthes</taxon>
        <taxon>Trematoda</taxon>
        <taxon>Digenea</taxon>
        <taxon>Plagiorchiida</taxon>
        <taxon>Troglotremata</taxon>
        <taxon>Troglotrematidae</taxon>
        <taxon>Paragonimus</taxon>
    </lineage>
</organism>
<gene>
    <name evidence="1" type="ORF">EG68_07834</name>
</gene>
<name>A0A8S9YKE7_9TREM</name>
<evidence type="ECO:0000313" key="2">
    <source>
        <dbReference type="Proteomes" id="UP000822476"/>
    </source>
</evidence>